<feature type="domain" description="Protein kinase" evidence="21">
    <location>
        <begin position="661"/>
        <end position="938"/>
    </location>
</feature>
<evidence type="ECO:0000256" key="15">
    <source>
        <dbReference type="ARBA" id="ARBA00023170"/>
    </source>
</evidence>
<evidence type="ECO:0000256" key="20">
    <source>
        <dbReference type="SAM" id="SignalP"/>
    </source>
</evidence>
<name>A0A9R0IT41_SPIOL</name>
<dbReference type="FunFam" id="3.80.10.10:FF:000874">
    <property type="entry name" value="Probable LRR receptor-like serine/threonine-protein kinase RFK1"/>
    <property type="match status" value="1"/>
</dbReference>
<keyword evidence="6" id="KW-0808">Transferase</keyword>
<dbReference type="InterPro" id="IPR001245">
    <property type="entry name" value="Ser-Thr/Tyr_kinase_cat_dom"/>
</dbReference>
<dbReference type="RefSeq" id="XP_021854657.1">
    <property type="nucleotide sequence ID" value="XM_021998965.2"/>
</dbReference>
<dbReference type="PANTHER" id="PTHR48006:SF72">
    <property type="entry name" value="LRR RECEPTOR-LIKE SERINE_THREONINE-PROTEIN KINASE RFK1-RELATED"/>
    <property type="match status" value="1"/>
</dbReference>
<dbReference type="SMART" id="SM00220">
    <property type="entry name" value="S_TKc"/>
    <property type="match status" value="1"/>
</dbReference>
<keyword evidence="4" id="KW-0597">Phosphoprotein</keyword>
<evidence type="ECO:0000256" key="9">
    <source>
        <dbReference type="ARBA" id="ARBA00022737"/>
    </source>
</evidence>
<dbReference type="FunFam" id="3.80.10.10:FF:000433">
    <property type="entry name" value="Putative LRR receptor-like serine/threonine-protein kinase isoform A"/>
    <property type="match status" value="1"/>
</dbReference>
<keyword evidence="10" id="KW-0547">Nucleotide-binding</keyword>
<evidence type="ECO:0000313" key="23">
    <source>
        <dbReference type="RefSeq" id="XP_021854657.1"/>
    </source>
</evidence>
<keyword evidence="11" id="KW-0418">Kinase</keyword>
<feature type="chain" id="PRO_5040387534" description="non-specific serine/threonine protein kinase" evidence="20">
    <location>
        <begin position="22"/>
        <end position="1004"/>
    </location>
</feature>
<evidence type="ECO:0000256" key="4">
    <source>
        <dbReference type="ARBA" id="ARBA00022553"/>
    </source>
</evidence>
<dbReference type="KEGG" id="soe:110794031"/>
<reference evidence="22" key="1">
    <citation type="journal article" date="2021" name="Nat. Commun.">
        <title>Genomic analyses provide insights into spinach domestication and the genetic basis of agronomic traits.</title>
        <authorList>
            <person name="Cai X."/>
            <person name="Sun X."/>
            <person name="Xu C."/>
            <person name="Sun H."/>
            <person name="Wang X."/>
            <person name="Ge C."/>
            <person name="Zhang Z."/>
            <person name="Wang Q."/>
            <person name="Fei Z."/>
            <person name="Jiao C."/>
            <person name="Wang Q."/>
        </authorList>
    </citation>
    <scope>NUCLEOTIDE SEQUENCE [LARGE SCALE GENOMIC DNA]</scope>
    <source>
        <strain evidence="22">cv. Varoflay</strain>
    </source>
</reference>
<dbReference type="GO" id="GO:0004674">
    <property type="term" value="F:protein serine/threonine kinase activity"/>
    <property type="evidence" value="ECO:0000318"/>
    <property type="project" value="GO_Central"/>
</dbReference>
<evidence type="ECO:0000256" key="14">
    <source>
        <dbReference type="ARBA" id="ARBA00023136"/>
    </source>
</evidence>
<dbReference type="InterPro" id="IPR011009">
    <property type="entry name" value="Kinase-like_dom_sf"/>
</dbReference>
<reference evidence="23" key="2">
    <citation type="submission" date="2025-08" db="UniProtKB">
        <authorList>
            <consortium name="RefSeq"/>
        </authorList>
    </citation>
    <scope>IDENTIFICATION</scope>
    <source>
        <tissue evidence="23">Leaf</tissue>
    </source>
</reference>
<evidence type="ECO:0000313" key="22">
    <source>
        <dbReference type="Proteomes" id="UP000813463"/>
    </source>
</evidence>
<dbReference type="CDD" id="cd14066">
    <property type="entry name" value="STKc_IRAK"/>
    <property type="match status" value="1"/>
</dbReference>
<comment type="subcellular location">
    <subcellularLocation>
        <location evidence="1">Membrane</location>
        <topology evidence="1">Single-pass type I membrane protein</topology>
    </subcellularLocation>
</comment>
<evidence type="ECO:0000256" key="6">
    <source>
        <dbReference type="ARBA" id="ARBA00022679"/>
    </source>
</evidence>
<keyword evidence="22" id="KW-1185">Reference proteome</keyword>
<dbReference type="PROSITE" id="PS00108">
    <property type="entry name" value="PROTEIN_KINASE_ST"/>
    <property type="match status" value="1"/>
</dbReference>
<dbReference type="Gene3D" id="2.60.120.430">
    <property type="entry name" value="Galactose-binding lectin"/>
    <property type="match status" value="1"/>
</dbReference>
<evidence type="ECO:0000256" key="19">
    <source>
        <dbReference type="SAM" id="Phobius"/>
    </source>
</evidence>
<keyword evidence="12" id="KW-0067">ATP-binding</keyword>
<dbReference type="OrthoDB" id="1867350at2759"/>
<dbReference type="SUPFAM" id="SSF56112">
    <property type="entry name" value="Protein kinase-like (PK-like)"/>
    <property type="match status" value="1"/>
</dbReference>
<comment type="catalytic activity">
    <reaction evidence="18">
        <text>L-seryl-[protein] + ATP = O-phospho-L-seryl-[protein] + ADP + H(+)</text>
        <dbReference type="Rhea" id="RHEA:17989"/>
        <dbReference type="Rhea" id="RHEA-COMP:9863"/>
        <dbReference type="Rhea" id="RHEA-COMP:11604"/>
        <dbReference type="ChEBI" id="CHEBI:15378"/>
        <dbReference type="ChEBI" id="CHEBI:29999"/>
        <dbReference type="ChEBI" id="CHEBI:30616"/>
        <dbReference type="ChEBI" id="CHEBI:83421"/>
        <dbReference type="ChEBI" id="CHEBI:456216"/>
        <dbReference type="EC" id="2.7.11.1"/>
    </reaction>
</comment>
<evidence type="ECO:0000256" key="13">
    <source>
        <dbReference type="ARBA" id="ARBA00022989"/>
    </source>
</evidence>
<evidence type="ECO:0000256" key="12">
    <source>
        <dbReference type="ARBA" id="ARBA00022840"/>
    </source>
</evidence>
<protein>
    <recommendedName>
        <fullName evidence="2">non-specific serine/threonine protein kinase</fullName>
        <ecNumber evidence="2">2.7.11.1</ecNumber>
    </recommendedName>
</protein>
<dbReference type="Gene3D" id="3.80.10.10">
    <property type="entry name" value="Ribonuclease Inhibitor"/>
    <property type="match status" value="2"/>
</dbReference>
<keyword evidence="8 20" id="KW-0732">Signal</keyword>
<dbReference type="FunFam" id="3.30.200.20:FF:000217">
    <property type="entry name" value="probable LRR receptor-like serine/threonine-protein kinase At1g53430"/>
    <property type="match status" value="1"/>
</dbReference>
<dbReference type="Pfam" id="PF00560">
    <property type="entry name" value="LRR_1"/>
    <property type="match status" value="3"/>
</dbReference>
<dbReference type="InterPro" id="IPR032675">
    <property type="entry name" value="LRR_dom_sf"/>
</dbReference>
<organism evidence="22 23">
    <name type="scientific">Spinacia oleracea</name>
    <name type="common">Spinach</name>
    <dbReference type="NCBI Taxonomy" id="3562"/>
    <lineage>
        <taxon>Eukaryota</taxon>
        <taxon>Viridiplantae</taxon>
        <taxon>Streptophyta</taxon>
        <taxon>Embryophyta</taxon>
        <taxon>Tracheophyta</taxon>
        <taxon>Spermatophyta</taxon>
        <taxon>Magnoliopsida</taxon>
        <taxon>eudicotyledons</taxon>
        <taxon>Gunneridae</taxon>
        <taxon>Pentapetalae</taxon>
        <taxon>Caryophyllales</taxon>
        <taxon>Chenopodiaceae</taxon>
        <taxon>Chenopodioideae</taxon>
        <taxon>Anserineae</taxon>
        <taxon>Spinacia</taxon>
    </lineage>
</organism>
<dbReference type="InterPro" id="IPR000719">
    <property type="entry name" value="Prot_kinase_dom"/>
</dbReference>
<dbReference type="Pfam" id="PF11721">
    <property type="entry name" value="Malectin"/>
    <property type="match status" value="1"/>
</dbReference>
<dbReference type="SUPFAM" id="SSF52058">
    <property type="entry name" value="L domain-like"/>
    <property type="match status" value="1"/>
</dbReference>
<dbReference type="PANTHER" id="PTHR48006">
    <property type="entry name" value="LEUCINE-RICH REPEAT-CONTAINING PROTEIN DDB_G0281931-RELATED"/>
    <property type="match status" value="1"/>
</dbReference>
<keyword evidence="9" id="KW-0677">Repeat</keyword>
<dbReference type="InterPro" id="IPR008271">
    <property type="entry name" value="Ser/Thr_kinase_AS"/>
</dbReference>
<evidence type="ECO:0000259" key="21">
    <source>
        <dbReference type="PROSITE" id="PS50011"/>
    </source>
</evidence>
<keyword evidence="3" id="KW-0723">Serine/threonine-protein kinase</keyword>
<dbReference type="InterPro" id="IPR001611">
    <property type="entry name" value="Leu-rich_rpt"/>
</dbReference>
<evidence type="ECO:0000256" key="17">
    <source>
        <dbReference type="ARBA" id="ARBA00047899"/>
    </source>
</evidence>
<keyword evidence="16" id="KW-0325">Glycoprotein</keyword>
<dbReference type="FunFam" id="1.10.510.10:FF:000044">
    <property type="entry name" value="Putative LRR receptor-like serine/threonine-protein kinase"/>
    <property type="match status" value="1"/>
</dbReference>
<keyword evidence="7 19" id="KW-0812">Transmembrane</keyword>
<accession>A0A9R0IT41</accession>
<dbReference type="InterPro" id="IPR051824">
    <property type="entry name" value="LRR_Rcpt-Like_S/T_Kinase"/>
</dbReference>
<dbReference type="InterPro" id="IPR021720">
    <property type="entry name" value="Malectin_dom"/>
</dbReference>
<dbReference type="PROSITE" id="PS50011">
    <property type="entry name" value="PROTEIN_KINASE_DOM"/>
    <property type="match status" value="1"/>
</dbReference>
<dbReference type="EC" id="2.7.11.1" evidence="2"/>
<comment type="catalytic activity">
    <reaction evidence="17">
        <text>L-threonyl-[protein] + ATP = O-phospho-L-threonyl-[protein] + ADP + H(+)</text>
        <dbReference type="Rhea" id="RHEA:46608"/>
        <dbReference type="Rhea" id="RHEA-COMP:11060"/>
        <dbReference type="Rhea" id="RHEA-COMP:11605"/>
        <dbReference type="ChEBI" id="CHEBI:15378"/>
        <dbReference type="ChEBI" id="CHEBI:30013"/>
        <dbReference type="ChEBI" id="CHEBI:30616"/>
        <dbReference type="ChEBI" id="CHEBI:61977"/>
        <dbReference type="ChEBI" id="CHEBI:456216"/>
        <dbReference type="EC" id="2.7.11.1"/>
    </reaction>
</comment>
<evidence type="ECO:0000256" key="18">
    <source>
        <dbReference type="ARBA" id="ARBA00048679"/>
    </source>
</evidence>
<evidence type="ECO:0000256" key="2">
    <source>
        <dbReference type="ARBA" id="ARBA00012513"/>
    </source>
</evidence>
<dbReference type="FunFam" id="2.60.120.430:FF:000004">
    <property type="entry name" value="Putative leucine-rich repeat receptor-like serine/threonine-protein kinase"/>
    <property type="match status" value="1"/>
</dbReference>
<dbReference type="Proteomes" id="UP000813463">
    <property type="component" value="Chromosome 5"/>
</dbReference>
<keyword evidence="5" id="KW-0433">Leucine-rich repeat</keyword>
<dbReference type="Gene3D" id="3.30.200.20">
    <property type="entry name" value="Phosphorylase Kinase, domain 1"/>
    <property type="match status" value="1"/>
</dbReference>
<evidence type="ECO:0000256" key="16">
    <source>
        <dbReference type="ARBA" id="ARBA00023180"/>
    </source>
</evidence>
<dbReference type="AlphaFoldDB" id="A0A9R0IT41"/>
<keyword evidence="15" id="KW-0675">Receptor</keyword>
<evidence type="ECO:0000256" key="3">
    <source>
        <dbReference type="ARBA" id="ARBA00022527"/>
    </source>
</evidence>
<keyword evidence="13 19" id="KW-1133">Transmembrane helix</keyword>
<gene>
    <name evidence="23" type="primary">LOC110794031</name>
</gene>
<dbReference type="FunFam" id="3.80.10.10:FF:000452">
    <property type="entry name" value="Probable LRR receptor-like serine/threonine-protein kinase RFK1"/>
    <property type="match status" value="1"/>
</dbReference>
<keyword evidence="14 19" id="KW-0472">Membrane</keyword>
<feature type="transmembrane region" description="Helical" evidence="19">
    <location>
        <begin position="603"/>
        <end position="626"/>
    </location>
</feature>
<proteinExistence type="predicted"/>
<evidence type="ECO:0000256" key="11">
    <source>
        <dbReference type="ARBA" id="ARBA00022777"/>
    </source>
</evidence>
<dbReference type="Pfam" id="PF07714">
    <property type="entry name" value="PK_Tyr_Ser-Thr"/>
    <property type="match status" value="1"/>
</dbReference>
<evidence type="ECO:0000256" key="1">
    <source>
        <dbReference type="ARBA" id="ARBA00004479"/>
    </source>
</evidence>
<dbReference type="GO" id="GO:0016020">
    <property type="term" value="C:membrane"/>
    <property type="evidence" value="ECO:0007669"/>
    <property type="project" value="UniProtKB-SubCell"/>
</dbReference>
<feature type="signal peptide" evidence="20">
    <location>
        <begin position="1"/>
        <end position="21"/>
    </location>
</feature>
<sequence>MANPVFLLMILSGFLLSPIQSKLVENEAIALQEIFQTMGAMYWKFDNVSCQLEMSGVTPHSPFDAESDIGCDCNHENNTCHVVKIWLKGYSLPGVLPRELVKLPYLREVDFAYNYLYGGIPAEWASMQLEFISLLANRLSGHIPKELGNIASLTTLSLEANKFTGKVPNELGELVNLKSLMLSSNNLSGTLPTTLAGLTNLTDFRINDNNFDGVIPDYIQNWKQLNRLEMHASGLQGPIPSSISLLDGLTELRISDINGSMQNFPDLRNMTGLERLVLRNCNIAGEIPAFLWAMKNLRMLDVSFNNIVGEIPDDISSKYLKFIFLTGNTFSGNIPSSLLQDGRNIDLSYNNFTWQDPEQPACRENMNLNINLFRSSSTGVSLKGLLPCSNSISCPRYGCSLHVNCGGDDFVAEDENRKFVYEGDGAVGGGVATYFRSDRSRWGFSATGDFMDDADFQSIRHTKYLAKSNLSNLYATARLSPVTLTYFTYCLENGNYSVKLHFAEIQFTNNKTYNSLGRRAFDIYIQDKLVQKDFNIEDKAHGAQKPTVIVFNSSVTNNTLEIRFNWVGKGTTRIPTRGVYGPLISAISVNPVSRRCSSGRKKGIVYISVGIVSFFFIVLALLIIWWKCCFRVRTRRDDLGGLQLQGGGFTLKQIKTATKNFNPTNKIGEGGFGPVYKGLLPDGTLIAVKQLSSKSKQGNHEFLNEIGMISCLQHTNLVKLHGFCIEGDQLLLVYEYMENNSLANSLFGHNRGQIFLDWQTRVGICRGIARGLAFLHEDSRLKIVHRDIKATNVLLDKELNPKISDFGLARLGEDENTHVSTRVAGTIGYMAPEYAIWGHLSYKVDVYSFGILTLEIVSGRSNSCYVPTGDFFCLLDLACSLQQSGNFVELVDQKLGCNYNIEEAENMVNVALLCTSTAPSGRPSMSEVVKMLEGEMTIPNVVPDFQAYTNDVRFKSMRGIQTQRETENVNGTQSEITTTMHADTVLSSTSSQNLHQNTPFRNSS</sequence>
<dbReference type="GeneID" id="110794031"/>
<evidence type="ECO:0000256" key="7">
    <source>
        <dbReference type="ARBA" id="ARBA00022692"/>
    </source>
</evidence>
<evidence type="ECO:0000256" key="8">
    <source>
        <dbReference type="ARBA" id="ARBA00022729"/>
    </source>
</evidence>
<evidence type="ECO:0000256" key="5">
    <source>
        <dbReference type="ARBA" id="ARBA00022614"/>
    </source>
</evidence>
<evidence type="ECO:0000256" key="10">
    <source>
        <dbReference type="ARBA" id="ARBA00022741"/>
    </source>
</evidence>
<dbReference type="GO" id="GO:0045088">
    <property type="term" value="P:regulation of innate immune response"/>
    <property type="evidence" value="ECO:0000318"/>
    <property type="project" value="GO_Central"/>
</dbReference>
<dbReference type="Gene3D" id="1.10.510.10">
    <property type="entry name" value="Transferase(Phosphotransferase) domain 1"/>
    <property type="match status" value="1"/>
</dbReference>
<dbReference type="GO" id="GO:0005524">
    <property type="term" value="F:ATP binding"/>
    <property type="evidence" value="ECO:0007669"/>
    <property type="project" value="UniProtKB-KW"/>
</dbReference>